<dbReference type="GO" id="GO:0003677">
    <property type="term" value="F:DNA binding"/>
    <property type="evidence" value="ECO:0007669"/>
    <property type="project" value="InterPro"/>
</dbReference>
<dbReference type="GO" id="GO:0009791">
    <property type="term" value="P:post-embryonic development"/>
    <property type="evidence" value="ECO:0007669"/>
    <property type="project" value="UniProtKB-ARBA"/>
</dbReference>
<keyword evidence="3 8" id="KW-0863">Zinc-finger</keyword>
<evidence type="ECO:0000256" key="6">
    <source>
        <dbReference type="ARBA" id="ARBA00023163"/>
    </source>
</evidence>
<dbReference type="InterPro" id="IPR052035">
    <property type="entry name" value="ZnF_BED_domain_contain"/>
</dbReference>
<dbReference type="Gene3D" id="1.10.10.1070">
    <property type="entry name" value="Zinc finger, BED domain-containing"/>
    <property type="match status" value="1"/>
</dbReference>
<dbReference type="PANTHER" id="PTHR46481:SF10">
    <property type="entry name" value="ZINC FINGER BED DOMAIN-CONTAINING PROTEIN 39"/>
    <property type="match status" value="1"/>
</dbReference>
<accession>A0AAV1KQ88</accession>
<organism evidence="10 11">
    <name type="scientific">Parnassius mnemosyne</name>
    <name type="common">clouded apollo</name>
    <dbReference type="NCBI Taxonomy" id="213953"/>
    <lineage>
        <taxon>Eukaryota</taxon>
        <taxon>Metazoa</taxon>
        <taxon>Ecdysozoa</taxon>
        <taxon>Arthropoda</taxon>
        <taxon>Hexapoda</taxon>
        <taxon>Insecta</taxon>
        <taxon>Pterygota</taxon>
        <taxon>Neoptera</taxon>
        <taxon>Endopterygota</taxon>
        <taxon>Lepidoptera</taxon>
        <taxon>Glossata</taxon>
        <taxon>Ditrysia</taxon>
        <taxon>Papilionoidea</taxon>
        <taxon>Papilionidae</taxon>
        <taxon>Parnassiinae</taxon>
        <taxon>Parnassini</taxon>
        <taxon>Parnassius</taxon>
        <taxon>Driopa</taxon>
    </lineage>
</organism>
<keyword evidence="4" id="KW-0862">Zinc</keyword>
<dbReference type="SUPFAM" id="SSF57667">
    <property type="entry name" value="beta-beta-alpha zinc fingers"/>
    <property type="match status" value="1"/>
</dbReference>
<keyword evidence="6" id="KW-0804">Transcription</keyword>
<dbReference type="Proteomes" id="UP001314205">
    <property type="component" value="Unassembled WGS sequence"/>
</dbReference>
<keyword evidence="5" id="KW-0805">Transcription regulation</keyword>
<reference evidence="10 11" key="1">
    <citation type="submission" date="2023-11" db="EMBL/GenBank/DDBJ databases">
        <authorList>
            <person name="Hedman E."/>
            <person name="Englund M."/>
            <person name="Stromberg M."/>
            <person name="Nyberg Akerstrom W."/>
            <person name="Nylinder S."/>
            <person name="Jareborg N."/>
            <person name="Kallberg Y."/>
            <person name="Kronander E."/>
        </authorList>
    </citation>
    <scope>NUCLEOTIDE SEQUENCE [LARGE SCALE GENOMIC DNA]</scope>
</reference>
<keyword evidence="2" id="KW-0479">Metal-binding</keyword>
<dbReference type="InterPro" id="IPR036236">
    <property type="entry name" value="Znf_C2H2_sf"/>
</dbReference>
<proteinExistence type="predicted"/>
<feature type="domain" description="BED-type" evidence="9">
    <location>
        <begin position="3"/>
        <end position="55"/>
    </location>
</feature>
<comment type="subcellular location">
    <subcellularLocation>
        <location evidence="1">Nucleus</location>
    </subcellularLocation>
</comment>
<evidence type="ECO:0000313" key="10">
    <source>
        <dbReference type="EMBL" id="CAK1584925.1"/>
    </source>
</evidence>
<evidence type="ECO:0000256" key="1">
    <source>
        <dbReference type="ARBA" id="ARBA00004123"/>
    </source>
</evidence>
<dbReference type="GO" id="GO:0008270">
    <property type="term" value="F:zinc ion binding"/>
    <property type="evidence" value="ECO:0007669"/>
    <property type="project" value="UniProtKB-KW"/>
</dbReference>
<dbReference type="SUPFAM" id="SSF140996">
    <property type="entry name" value="Hermes dimerisation domain"/>
    <property type="match status" value="1"/>
</dbReference>
<evidence type="ECO:0000256" key="2">
    <source>
        <dbReference type="ARBA" id="ARBA00022723"/>
    </source>
</evidence>
<dbReference type="AlphaFoldDB" id="A0AAV1KQ88"/>
<gene>
    <name evidence="10" type="ORF">PARMNEM_LOCUS6084</name>
</gene>
<keyword evidence="11" id="KW-1185">Reference proteome</keyword>
<dbReference type="PROSITE" id="PS50808">
    <property type="entry name" value="ZF_BED"/>
    <property type="match status" value="1"/>
</dbReference>
<dbReference type="Pfam" id="PF02892">
    <property type="entry name" value="zf-BED"/>
    <property type="match status" value="1"/>
</dbReference>
<comment type="caution">
    <text evidence="10">The sequence shown here is derived from an EMBL/GenBank/DDBJ whole genome shotgun (WGS) entry which is preliminary data.</text>
</comment>
<sequence>MSRKASEIWSHFDKKDNSVYLAVCKYCQLTLSYKSTTGNLSSHLKRSHTSIYLAQRTTTSGTVNEPTHQTTTIEQNLVLPSTSAIGNASEPTISSTAAKSAASTDQVNLRLIELPQVSRKRQKTMQNYIIKKMTPDEKKRVDRDLLELFITDYQPFRLVEDEGFKNFIKHIPGYTLSFVALYQQTLSSVREIVSRDAKSVCLTTDLWTSSQTESYIGVTAH</sequence>
<protein>
    <recommendedName>
        <fullName evidence="9">BED-type domain-containing protein</fullName>
    </recommendedName>
</protein>
<dbReference type="SMART" id="SM00614">
    <property type="entry name" value="ZnF_BED"/>
    <property type="match status" value="1"/>
</dbReference>
<evidence type="ECO:0000256" key="5">
    <source>
        <dbReference type="ARBA" id="ARBA00023015"/>
    </source>
</evidence>
<evidence type="ECO:0000259" key="9">
    <source>
        <dbReference type="PROSITE" id="PS50808"/>
    </source>
</evidence>
<evidence type="ECO:0000256" key="8">
    <source>
        <dbReference type="PROSITE-ProRule" id="PRU00027"/>
    </source>
</evidence>
<dbReference type="EMBL" id="CAVLGL010000068">
    <property type="protein sequence ID" value="CAK1584925.1"/>
    <property type="molecule type" value="Genomic_DNA"/>
</dbReference>
<dbReference type="GO" id="GO:0005634">
    <property type="term" value="C:nucleus"/>
    <property type="evidence" value="ECO:0007669"/>
    <property type="project" value="UniProtKB-SubCell"/>
</dbReference>
<evidence type="ECO:0000256" key="7">
    <source>
        <dbReference type="ARBA" id="ARBA00023242"/>
    </source>
</evidence>
<keyword evidence="7" id="KW-0539">Nucleus</keyword>
<evidence type="ECO:0000256" key="3">
    <source>
        <dbReference type="ARBA" id="ARBA00022771"/>
    </source>
</evidence>
<evidence type="ECO:0000256" key="4">
    <source>
        <dbReference type="ARBA" id="ARBA00022833"/>
    </source>
</evidence>
<dbReference type="InterPro" id="IPR003656">
    <property type="entry name" value="Znf_BED"/>
</dbReference>
<name>A0AAV1KQ88_9NEOP</name>
<dbReference type="PANTHER" id="PTHR46481">
    <property type="entry name" value="ZINC FINGER BED DOMAIN-CONTAINING PROTEIN 4"/>
    <property type="match status" value="1"/>
</dbReference>
<evidence type="ECO:0000313" key="11">
    <source>
        <dbReference type="Proteomes" id="UP001314205"/>
    </source>
</evidence>